<dbReference type="Pfam" id="PF13640">
    <property type="entry name" value="2OG-FeII_Oxy_3"/>
    <property type="match status" value="1"/>
</dbReference>
<reference evidence="7" key="1">
    <citation type="submission" date="2020-05" db="EMBL/GenBank/DDBJ databases">
        <authorList>
            <person name="Chiriac C."/>
            <person name="Salcher M."/>
            <person name="Ghai R."/>
            <person name="Kavagutti S V."/>
        </authorList>
    </citation>
    <scope>NUCLEOTIDE SEQUENCE</scope>
</reference>
<protein>
    <submittedName>
        <fullName evidence="7">Oxoglutarate/iron-dependent dioxygenase</fullName>
    </submittedName>
</protein>
<dbReference type="PANTHER" id="PTHR10869">
    <property type="entry name" value="PROLYL 4-HYDROXYLASE ALPHA SUBUNIT"/>
    <property type="match status" value="1"/>
</dbReference>
<dbReference type="InterPro" id="IPR044862">
    <property type="entry name" value="Pro_4_hyd_alph_FE2OG_OXY"/>
</dbReference>
<sequence>MDLRDFCYSFDNSLSDDACDAVIDIFRKNEDLHLRYDRDGKPNWTQMNFTQNSSLNPHLHNYIIKQALTALDIYKSKIYATKFWPESYSFEQFRIKHYKPDGIDQFAEHVDATRLETAKRYFAFFWYLNDVEVGGETDFPNLGFSVQPKKGRIFMFPPNWMYPHTGNAPVSNEKFLLSSYLHFDS</sequence>
<keyword evidence="5" id="KW-0408">Iron</keyword>
<dbReference type="Gene3D" id="2.60.120.620">
    <property type="entry name" value="q2cbj1_9rhob like domain"/>
    <property type="match status" value="1"/>
</dbReference>
<accession>A0A6J7WW86</accession>
<dbReference type="EMBL" id="LR798288">
    <property type="protein sequence ID" value="CAB5221098.1"/>
    <property type="molecule type" value="Genomic_DNA"/>
</dbReference>
<evidence type="ECO:0000313" key="7">
    <source>
        <dbReference type="EMBL" id="CAB5221098.1"/>
    </source>
</evidence>
<evidence type="ECO:0000256" key="3">
    <source>
        <dbReference type="ARBA" id="ARBA00022964"/>
    </source>
</evidence>
<dbReference type="GO" id="GO:0031418">
    <property type="term" value="F:L-ascorbic acid binding"/>
    <property type="evidence" value="ECO:0007669"/>
    <property type="project" value="InterPro"/>
</dbReference>
<dbReference type="PANTHER" id="PTHR10869:SF246">
    <property type="entry name" value="TRANSMEMBRANE PROLYL 4-HYDROXYLASE"/>
    <property type="match status" value="1"/>
</dbReference>
<evidence type="ECO:0000256" key="1">
    <source>
        <dbReference type="ARBA" id="ARBA00001961"/>
    </source>
</evidence>
<dbReference type="SMART" id="SM00702">
    <property type="entry name" value="P4Hc"/>
    <property type="match status" value="1"/>
</dbReference>
<evidence type="ECO:0000256" key="2">
    <source>
        <dbReference type="ARBA" id="ARBA00022723"/>
    </source>
</evidence>
<dbReference type="InterPro" id="IPR006620">
    <property type="entry name" value="Pro_4_hyd_alph"/>
</dbReference>
<keyword evidence="4" id="KW-0560">Oxidoreductase</keyword>
<evidence type="ECO:0000256" key="4">
    <source>
        <dbReference type="ARBA" id="ARBA00023002"/>
    </source>
</evidence>
<proteinExistence type="predicted"/>
<dbReference type="InterPro" id="IPR045054">
    <property type="entry name" value="P4HA-like"/>
</dbReference>
<dbReference type="GO" id="GO:0005506">
    <property type="term" value="F:iron ion binding"/>
    <property type="evidence" value="ECO:0007669"/>
    <property type="project" value="InterPro"/>
</dbReference>
<evidence type="ECO:0000256" key="5">
    <source>
        <dbReference type="ARBA" id="ARBA00023004"/>
    </source>
</evidence>
<evidence type="ECO:0000259" key="6">
    <source>
        <dbReference type="SMART" id="SM00702"/>
    </source>
</evidence>
<comment type="cofactor">
    <cofactor evidence="1">
        <name>L-ascorbate</name>
        <dbReference type="ChEBI" id="CHEBI:38290"/>
    </cofactor>
</comment>
<dbReference type="GO" id="GO:0051213">
    <property type="term" value="F:dioxygenase activity"/>
    <property type="evidence" value="ECO:0007669"/>
    <property type="project" value="UniProtKB-KW"/>
</dbReference>
<dbReference type="GO" id="GO:0016705">
    <property type="term" value="F:oxidoreductase activity, acting on paired donors, with incorporation or reduction of molecular oxygen"/>
    <property type="evidence" value="ECO:0007669"/>
    <property type="project" value="InterPro"/>
</dbReference>
<keyword evidence="3 7" id="KW-0223">Dioxygenase</keyword>
<name>A0A6J7WW86_9CAUD</name>
<feature type="domain" description="Prolyl 4-hydroxylase alpha subunit" evidence="6">
    <location>
        <begin position="5"/>
        <end position="182"/>
    </location>
</feature>
<gene>
    <name evidence="7" type="ORF">UFOVP247_82</name>
</gene>
<organism evidence="7">
    <name type="scientific">uncultured Caudovirales phage</name>
    <dbReference type="NCBI Taxonomy" id="2100421"/>
    <lineage>
        <taxon>Viruses</taxon>
        <taxon>Duplodnaviria</taxon>
        <taxon>Heunggongvirae</taxon>
        <taxon>Uroviricota</taxon>
        <taxon>Caudoviricetes</taxon>
        <taxon>Peduoviridae</taxon>
        <taxon>Maltschvirus</taxon>
        <taxon>Maltschvirus maltsch</taxon>
    </lineage>
</organism>
<keyword evidence="2" id="KW-0479">Metal-binding</keyword>